<proteinExistence type="predicted"/>
<name>A0A1Y3APY9_EURMA</name>
<keyword evidence="1" id="KW-0687">Ribonucleoprotein</keyword>
<keyword evidence="1" id="KW-0689">Ribosomal protein</keyword>
<evidence type="ECO:0000313" key="2">
    <source>
        <dbReference type="Proteomes" id="UP000194236"/>
    </source>
</evidence>
<dbReference type="AlphaFoldDB" id="A0A1Y3APY9"/>
<reference evidence="1 2" key="1">
    <citation type="submission" date="2017-03" db="EMBL/GenBank/DDBJ databases">
        <title>Genome Survey of Euroglyphus maynei.</title>
        <authorList>
            <person name="Arlian L.G."/>
            <person name="Morgan M.S."/>
            <person name="Rider S.D."/>
        </authorList>
    </citation>
    <scope>NUCLEOTIDE SEQUENCE [LARGE SCALE GENOMIC DNA]</scope>
    <source>
        <strain evidence="1">Arlian Lab</strain>
        <tissue evidence="1">Whole body</tissue>
    </source>
</reference>
<sequence>MKITSIKTISSQPETSAESAKLNEDILYKKIELEARSADRGVLDSYEKFILMSAKFLDIPVVR</sequence>
<dbReference type="GO" id="GO:0005840">
    <property type="term" value="C:ribosome"/>
    <property type="evidence" value="ECO:0007669"/>
    <property type="project" value="UniProtKB-KW"/>
</dbReference>
<feature type="non-terminal residue" evidence="1">
    <location>
        <position position="63"/>
    </location>
</feature>
<dbReference type="EMBL" id="MUJZ01065348">
    <property type="protein sequence ID" value="OTF70521.1"/>
    <property type="molecule type" value="Genomic_DNA"/>
</dbReference>
<protein>
    <submittedName>
        <fullName evidence="1">28S ribosomal protein S10, mitochondrial-like protein</fullName>
    </submittedName>
</protein>
<evidence type="ECO:0000313" key="1">
    <source>
        <dbReference type="EMBL" id="OTF70521.1"/>
    </source>
</evidence>
<organism evidence="1 2">
    <name type="scientific">Euroglyphus maynei</name>
    <name type="common">Mayne's house dust mite</name>
    <dbReference type="NCBI Taxonomy" id="6958"/>
    <lineage>
        <taxon>Eukaryota</taxon>
        <taxon>Metazoa</taxon>
        <taxon>Ecdysozoa</taxon>
        <taxon>Arthropoda</taxon>
        <taxon>Chelicerata</taxon>
        <taxon>Arachnida</taxon>
        <taxon>Acari</taxon>
        <taxon>Acariformes</taxon>
        <taxon>Sarcoptiformes</taxon>
        <taxon>Astigmata</taxon>
        <taxon>Psoroptidia</taxon>
        <taxon>Analgoidea</taxon>
        <taxon>Pyroglyphidae</taxon>
        <taxon>Pyroglyphinae</taxon>
        <taxon>Euroglyphus</taxon>
    </lineage>
</organism>
<gene>
    <name evidence="1" type="ORF">BLA29_015471</name>
</gene>
<dbReference type="OrthoDB" id="366214at2759"/>
<dbReference type="Proteomes" id="UP000194236">
    <property type="component" value="Unassembled WGS sequence"/>
</dbReference>
<keyword evidence="2" id="KW-1185">Reference proteome</keyword>
<comment type="caution">
    <text evidence="1">The sequence shown here is derived from an EMBL/GenBank/DDBJ whole genome shotgun (WGS) entry which is preliminary data.</text>
</comment>
<accession>A0A1Y3APY9</accession>